<dbReference type="PROSITE" id="PS00909">
    <property type="entry name" value="MR_MLE_2"/>
    <property type="match status" value="1"/>
</dbReference>
<keyword evidence="1" id="KW-0479">Metal-binding</keyword>
<dbReference type="GO" id="GO:0009063">
    <property type="term" value="P:amino acid catabolic process"/>
    <property type="evidence" value="ECO:0007669"/>
    <property type="project" value="InterPro"/>
</dbReference>
<dbReference type="InterPro" id="IPR018110">
    <property type="entry name" value="Mandel_Rmase/mucon_lact_enz_CS"/>
</dbReference>
<dbReference type="Pfam" id="PF18374">
    <property type="entry name" value="Enolase_like_N"/>
    <property type="match status" value="1"/>
</dbReference>
<dbReference type="GO" id="GO:0000287">
    <property type="term" value="F:magnesium ion binding"/>
    <property type="evidence" value="ECO:0007669"/>
    <property type="project" value="InterPro"/>
</dbReference>
<dbReference type="SFLD" id="SFLDG00180">
    <property type="entry name" value="muconate_cycloisomerase"/>
    <property type="match status" value="1"/>
</dbReference>
<dbReference type="AlphaFoldDB" id="A0A6J6FKG8"/>
<dbReference type="CDD" id="cd03320">
    <property type="entry name" value="OSBS"/>
    <property type="match status" value="1"/>
</dbReference>
<dbReference type="EMBL" id="CAEZTZ010000097">
    <property type="protein sequence ID" value="CAB4587675.1"/>
    <property type="molecule type" value="Genomic_DNA"/>
</dbReference>
<dbReference type="Pfam" id="PF13378">
    <property type="entry name" value="MR_MLE_C"/>
    <property type="match status" value="1"/>
</dbReference>
<evidence type="ECO:0000313" key="5">
    <source>
        <dbReference type="EMBL" id="CAB4587675.1"/>
    </source>
</evidence>
<dbReference type="GO" id="GO:0009234">
    <property type="term" value="P:menaquinone biosynthetic process"/>
    <property type="evidence" value="ECO:0007669"/>
    <property type="project" value="InterPro"/>
</dbReference>
<accession>A0A6J6FKG8</accession>
<evidence type="ECO:0000256" key="1">
    <source>
        <dbReference type="ARBA" id="ARBA00022723"/>
    </source>
</evidence>
<dbReference type="HAMAP" id="MF_00470">
    <property type="entry name" value="MenC_1"/>
    <property type="match status" value="1"/>
</dbReference>
<sequence length="329" mass="36057">MRLPTVDELLANVRVVALPMRTRFRGLDVRETMLIASPLGRWGEFAAFPEYEDAESVPWLSCAIEQAWNQLPSIEERPVFRDVVRTNATLPAVDAADVAAILEGFGDFRTVKVKVAEPGQVLEDDVARVRAARRFVGAAGRIRIDANGGWNVDEAEHAIRALEQFDLEYVEQPCMSVDELYEIRSRVHGLGIAIAADESVRKATDPVAVARAGAADILVIKVAPLGGVRRALNVIDEAGLPVVVSSALESSIGLGASFDLAMRIEHLDYDCGIATNVLFERDVLPPVTDFGTFTATPGIVDESAAKELRVSPEREQWWRDRAARCLELL</sequence>
<proteinExistence type="inferred from homology"/>
<keyword evidence="2" id="KW-0460">Magnesium</keyword>
<dbReference type="Gene3D" id="3.20.20.120">
    <property type="entry name" value="Enolase-like C-terminal domain"/>
    <property type="match status" value="1"/>
</dbReference>
<dbReference type="InterPro" id="IPR010196">
    <property type="entry name" value="OSB_synthase_MenC1"/>
</dbReference>
<dbReference type="GO" id="GO:0016836">
    <property type="term" value="F:hydro-lyase activity"/>
    <property type="evidence" value="ECO:0007669"/>
    <property type="project" value="InterPro"/>
</dbReference>
<feature type="domain" description="Mandelate racemase/muconate lactonizing enzyme C-terminal" evidence="4">
    <location>
        <begin position="91"/>
        <end position="190"/>
    </location>
</feature>
<name>A0A6J6FKG8_9ZZZZ</name>
<dbReference type="SMART" id="SM00922">
    <property type="entry name" value="MR_MLE"/>
    <property type="match status" value="1"/>
</dbReference>
<dbReference type="PANTHER" id="PTHR48073:SF2">
    <property type="entry name" value="O-SUCCINYLBENZOATE SYNTHASE"/>
    <property type="match status" value="1"/>
</dbReference>
<protein>
    <submittedName>
        <fullName evidence="5">Unannotated protein</fullName>
    </submittedName>
</protein>
<reference evidence="5" key="1">
    <citation type="submission" date="2020-05" db="EMBL/GenBank/DDBJ databases">
        <authorList>
            <person name="Chiriac C."/>
            <person name="Salcher M."/>
            <person name="Ghai R."/>
            <person name="Kavagutti S V."/>
        </authorList>
    </citation>
    <scope>NUCLEOTIDE SEQUENCE</scope>
</reference>
<dbReference type="SUPFAM" id="SSF51604">
    <property type="entry name" value="Enolase C-terminal domain-like"/>
    <property type="match status" value="1"/>
</dbReference>
<evidence type="ECO:0000259" key="4">
    <source>
        <dbReference type="SMART" id="SM00922"/>
    </source>
</evidence>
<dbReference type="InterPro" id="IPR013342">
    <property type="entry name" value="Mandelate_racemase_C"/>
</dbReference>
<dbReference type="InterPro" id="IPR036849">
    <property type="entry name" value="Enolase-like_C_sf"/>
</dbReference>
<dbReference type="NCBIfam" id="NF002782">
    <property type="entry name" value="PRK02901.1"/>
    <property type="match status" value="1"/>
</dbReference>
<dbReference type="SFLD" id="SFLDF00009">
    <property type="entry name" value="o-succinylbenzoate_synthase"/>
    <property type="match status" value="1"/>
</dbReference>
<keyword evidence="3" id="KW-0456">Lyase</keyword>
<dbReference type="PANTHER" id="PTHR48073">
    <property type="entry name" value="O-SUCCINYLBENZOATE SYNTHASE-RELATED"/>
    <property type="match status" value="1"/>
</dbReference>
<dbReference type="InterPro" id="IPR029065">
    <property type="entry name" value="Enolase_C-like"/>
</dbReference>
<evidence type="ECO:0000256" key="3">
    <source>
        <dbReference type="ARBA" id="ARBA00023239"/>
    </source>
</evidence>
<gene>
    <name evidence="5" type="ORF">UFOPK1767_00751</name>
</gene>
<organism evidence="5">
    <name type="scientific">freshwater metagenome</name>
    <dbReference type="NCBI Taxonomy" id="449393"/>
    <lineage>
        <taxon>unclassified sequences</taxon>
        <taxon>metagenomes</taxon>
        <taxon>ecological metagenomes</taxon>
    </lineage>
</organism>
<dbReference type="SFLD" id="SFLDS00001">
    <property type="entry name" value="Enolase"/>
    <property type="match status" value="1"/>
</dbReference>
<evidence type="ECO:0000256" key="2">
    <source>
        <dbReference type="ARBA" id="ARBA00022842"/>
    </source>
</evidence>